<name>L1JLJ1_GUITC</name>
<dbReference type="EnsemblProtists" id="EKX49034">
    <property type="protein sequence ID" value="EKX49034"/>
    <property type="gene ID" value="GUITHDRAFT_136219"/>
</dbReference>
<dbReference type="HOGENOM" id="CLU_028484_1_0_1"/>
<dbReference type="PaxDb" id="55529-EKX49034"/>
<keyword evidence="10" id="KW-1185">Reference proteome</keyword>
<dbReference type="GeneID" id="17305731"/>
<sequence length="524" mass="58443">MAIGRLAGSPAWRGEGVRRMRERWRKGGGIMMREESWMRLSERRSEGFRGVSTGRIVSVVPPQGQSGGRLVREFVFDSLYAPGKGYFQRDQDVVGSVTDFKSMPGAATCPCSFSNKSYAMLVAGGSAAGMNFNEMLSETEYRVKVQSLYDQGGSAWLTPSELFHPFYAQSVARHFVDSLRASEALGAPGRKFHVIEIGGGNGTFALGFLDYVKSSDRSVYDRMKYSMVEVSHKLFFIQKRRVCGAHPCAEVHHADATSFLAGRKSGNDMVQVLAEGEDRETLLIGMEVLDNLAHDKIVVSESGDIFEVAVVSKEEAAKAALVEEGKRSFVAEEAAKRAFVEEWRPLRDDKIISYLQDSGMWDELNVFACPDSKRLKCRTPSRVMDGKLLTRCLSWLKLTPRHQEIFLPTSAHSLIKLIADSLPRVHVVLADFDFLPDAIPGINAPVVQSKLDGRSRFHKSYLTSPGLYKKLTGREGFVLKHKEFCSRYGDTERTACMNGYNPLLEDYSNMSMLVSYWPEKGKSA</sequence>
<dbReference type="OMA" id="LPFAPNM"/>
<evidence type="ECO:0000256" key="2">
    <source>
        <dbReference type="ARBA" id="ARBA00005891"/>
    </source>
</evidence>
<dbReference type="AlphaFoldDB" id="L1JLJ1"/>
<dbReference type="GO" id="GO:0032259">
    <property type="term" value="P:methylation"/>
    <property type="evidence" value="ECO:0007669"/>
    <property type="project" value="UniProtKB-KW"/>
</dbReference>
<reference evidence="8 10" key="1">
    <citation type="journal article" date="2012" name="Nature">
        <title>Algal genomes reveal evolutionary mosaicism and the fate of nucleomorphs.</title>
        <authorList>
            <consortium name="DOE Joint Genome Institute"/>
            <person name="Curtis B.A."/>
            <person name="Tanifuji G."/>
            <person name="Burki F."/>
            <person name="Gruber A."/>
            <person name="Irimia M."/>
            <person name="Maruyama S."/>
            <person name="Arias M.C."/>
            <person name="Ball S.G."/>
            <person name="Gile G.H."/>
            <person name="Hirakawa Y."/>
            <person name="Hopkins J.F."/>
            <person name="Kuo A."/>
            <person name="Rensing S.A."/>
            <person name="Schmutz J."/>
            <person name="Symeonidi A."/>
            <person name="Elias M."/>
            <person name="Eveleigh R.J."/>
            <person name="Herman E.K."/>
            <person name="Klute M.J."/>
            <person name="Nakayama T."/>
            <person name="Obornik M."/>
            <person name="Reyes-Prieto A."/>
            <person name="Armbrust E.V."/>
            <person name="Aves S.J."/>
            <person name="Beiko R.G."/>
            <person name="Coutinho P."/>
            <person name="Dacks J.B."/>
            <person name="Durnford D.G."/>
            <person name="Fast N.M."/>
            <person name="Green B.R."/>
            <person name="Grisdale C.J."/>
            <person name="Hempel F."/>
            <person name="Henrissat B."/>
            <person name="Hoppner M.P."/>
            <person name="Ishida K."/>
            <person name="Kim E."/>
            <person name="Koreny L."/>
            <person name="Kroth P.G."/>
            <person name="Liu Y."/>
            <person name="Malik S.B."/>
            <person name="Maier U.G."/>
            <person name="McRose D."/>
            <person name="Mock T."/>
            <person name="Neilson J.A."/>
            <person name="Onodera N.T."/>
            <person name="Poole A.M."/>
            <person name="Pritham E.J."/>
            <person name="Richards T.A."/>
            <person name="Rocap G."/>
            <person name="Roy S.W."/>
            <person name="Sarai C."/>
            <person name="Schaack S."/>
            <person name="Shirato S."/>
            <person name="Slamovits C.H."/>
            <person name="Spencer D.F."/>
            <person name="Suzuki S."/>
            <person name="Worden A.Z."/>
            <person name="Zauner S."/>
            <person name="Barry K."/>
            <person name="Bell C."/>
            <person name="Bharti A.K."/>
            <person name="Crow J.A."/>
            <person name="Grimwood J."/>
            <person name="Kramer R."/>
            <person name="Lindquist E."/>
            <person name="Lucas S."/>
            <person name="Salamov A."/>
            <person name="McFadden G.I."/>
            <person name="Lane C.E."/>
            <person name="Keeling P.J."/>
            <person name="Gray M.W."/>
            <person name="Grigoriev I.V."/>
            <person name="Archibald J.M."/>
        </authorList>
    </citation>
    <scope>NUCLEOTIDE SEQUENCE</scope>
    <source>
        <strain evidence="8 10">CCMP2712</strain>
    </source>
</reference>
<accession>L1JLJ1</accession>
<keyword evidence="4 7" id="KW-0808">Transferase</keyword>
<dbReference type="InterPro" id="IPR003788">
    <property type="entry name" value="NDUFAF7"/>
</dbReference>
<evidence type="ECO:0000313" key="9">
    <source>
        <dbReference type="EnsemblProtists" id="EKX49034"/>
    </source>
</evidence>
<comment type="catalytic activity">
    <reaction evidence="6 7">
        <text>L-arginyl-[protein] + 2 S-adenosyl-L-methionine = N(omega),N(omega)'-dimethyl-L-arginyl-[protein] + 2 S-adenosyl-L-homocysteine + 2 H(+)</text>
        <dbReference type="Rhea" id="RHEA:48108"/>
        <dbReference type="Rhea" id="RHEA-COMP:10532"/>
        <dbReference type="Rhea" id="RHEA-COMP:11992"/>
        <dbReference type="ChEBI" id="CHEBI:15378"/>
        <dbReference type="ChEBI" id="CHEBI:29965"/>
        <dbReference type="ChEBI" id="CHEBI:57856"/>
        <dbReference type="ChEBI" id="CHEBI:59789"/>
        <dbReference type="ChEBI" id="CHEBI:88221"/>
        <dbReference type="EC" id="2.1.1.320"/>
    </reaction>
</comment>
<dbReference type="SUPFAM" id="SSF53335">
    <property type="entry name" value="S-adenosyl-L-methionine-dependent methyltransferases"/>
    <property type="match status" value="1"/>
</dbReference>
<gene>
    <name evidence="8" type="ORF">GUITHDRAFT_136219</name>
</gene>
<proteinExistence type="inferred from homology"/>
<dbReference type="EC" id="2.1.1.320" evidence="7"/>
<dbReference type="STRING" id="905079.L1JLJ1"/>
<reference evidence="9" key="3">
    <citation type="submission" date="2015-06" db="UniProtKB">
        <authorList>
            <consortium name="EnsemblProtists"/>
        </authorList>
    </citation>
    <scope>IDENTIFICATION</scope>
</reference>
<dbReference type="EMBL" id="JH992983">
    <property type="protein sequence ID" value="EKX49034.1"/>
    <property type="molecule type" value="Genomic_DNA"/>
</dbReference>
<dbReference type="Pfam" id="PF02636">
    <property type="entry name" value="Methyltransf_28"/>
    <property type="match status" value="1"/>
</dbReference>
<organism evidence="8">
    <name type="scientific">Guillardia theta (strain CCMP2712)</name>
    <name type="common">Cryptophyte</name>
    <dbReference type="NCBI Taxonomy" id="905079"/>
    <lineage>
        <taxon>Eukaryota</taxon>
        <taxon>Cryptophyceae</taxon>
        <taxon>Pyrenomonadales</taxon>
        <taxon>Geminigeraceae</taxon>
        <taxon>Guillardia</taxon>
    </lineage>
</organism>
<evidence type="ECO:0000313" key="10">
    <source>
        <dbReference type="Proteomes" id="UP000011087"/>
    </source>
</evidence>
<dbReference type="InterPro" id="IPR029063">
    <property type="entry name" value="SAM-dependent_MTases_sf"/>
</dbReference>
<dbReference type="PANTHER" id="PTHR12049">
    <property type="entry name" value="PROTEIN ARGININE METHYLTRANSFERASE NDUFAF7, MITOCHONDRIAL"/>
    <property type="match status" value="1"/>
</dbReference>
<evidence type="ECO:0000256" key="5">
    <source>
        <dbReference type="ARBA" id="ARBA00023128"/>
    </source>
</evidence>
<dbReference type="Gene3D" id="3.40.50.12710">
    <property type="match status" value="1"/>
</dbReference>
<dbReference type="OrthoDB" id="17415at2759"/>
<dbReference type="Proteomes" id="UP000011087">
    <property type="component" value="Unassembled WGS sequence"/>
</dbReference>
<comment type="subcellular location">
    <subcellularLocation>
        <location evidence="1 7">Mitochondrion</location>
    </subcellularLocation>
</comment>
<dbReference type="PANTHER" id="PTHR12049:SF5">
    <property type="entry name" value="PROTEIN ARGININE METHYLTRANSFERASE NDUFAF7 HOMOLOG, MITOCHONDRIAL"/>
    <property type="match status" value="1"/>
</dbReference>
<dbReference type="InterPro" id="IPR038375">
    <property type="entry name" value="NDUFAF7_sf"/>
</dbReference>
<dbReference type="KEGG" id="gtt:GUITHDRAFT_136219"/>
<evidence type="ECO:0000256" key="1">
    <source>
        <dbReference type="ARBA" id="ARBA00004173"/>
    </source>
</evidence>
<evidence type="ECO:0000313" key="8">
    <source>
        <dbReference type="EMBL" id="EKX49034.1"/>
    </source>
</evidence>
<evidence type="ECO:0000256" key="6">
    <source>
        <dbReference type="ARBA" id="ARBA00048612"/>
    </source>
</evidence>
<comment type="similarity">
    <text evidence="2 7">Belongs to the NDUFAF7 family.</text>
</comment>
<reference evidence="10" key="2">
    <citation type="submission" date="2012-11" db="EMBL/GenBank/DDBJ databases">
        <authorList>
            <person name="Kuo A."/>
            <person name="Curtis B.A."/>
            <person name="Tanifuji G."/>
            <person name="Burki F."/>
            <person name="Gruber A."/>
            <person name="Irimia M."/>
            <person name="Maruyama S."/>
            <person name="Arias M.C."/>
            <person name="Ball S.G."/>
            <person name="Gile G.H."/>
            <person name="Hirakawa Y."/>
            <person name="Hopkins J.F."/>
            <person name="Rensing S.A."/>
            <person name="Schmutz J."/>
            <person name="Symeonidi A."/>
            <person name="Elias M."/>
            <person name="Eveleigh R.J."/>
            <person name="Herman E.K."/>
            <person name="Klute M.J."/>
            <person name="Nakayama T."/>
            <person name="Obornik M."/>
            <person name="Reyes-Prieto A."/>
            <person name="Armbrust E.V."/>
            <person name="Aves S.J."/>
            <person name="Beiko R.G."/>
            <person name="Coutinho P."/>
            <person name="Dacks J.B."/>
            <person name="Durnford D.G."/>
            <person name="Fast N.M."/>
            <person name="Green B.R."/>
            <person name="Grisdale C."/>
            <person name="Hempe F."/>
            <person name="Henrissat B."/>
            <person name="Hoppner M.P."/>
            <person name="Ishida K.-I."/>
            <person name="Kim E."/>
            <person name="Koreny L."/>
            <person name="Kroth P.G."/>
            <person name="Liu Y."/>
            <person name="Malik S.-B."/>
            <person name="Maier U.G."/>
            <person name="McRose D."/>
            <person name="Mock T."/>
            <person name="Neilson J.A."/>
            <person name="Onodera N.T."/>
            <person name="Poole A.M."/>
            <person name="Pritham E.J."/>
            <person name="Richards T.A."/>
            <person name="Rocap G."/>
            <person name="Roy S.W."/>
            <person name="Sarai C."/>
            <person name="Schaack S."/>
            <person name="Shirato S."/>
            <person name="Slamovits C.H."/>
            <person name="Spencer D.F."/>
            <person name="Suzuki S."/>
            <person name="Worden A.Z."/>
            <person name="Zauner S."/>
            <person name="Barry K."/>
            <person name="Bell C."/>
            <person name="Bharti A.K."/>
            <person name="Crow J.A."/>
            <person name="Grimwood J."/>
            <person name="Kramer R."/>
            <person name="Lindquist E."/>
            <person name="Lucas S."/>
            <person name="Salamov A."/>
            <person name="McFadden G.I."/>
            <person name="Lane C.E."/>
            <person name="Keeling P.J."/>
            <person name="Gray M.W."/>
            <person name="Grigoriev I.V."/>
            <person name="Archibald J.M."/>
        </authorList>
    </citation>
    <scope>NUCLEOTIDE SEQUENCE</scope>
    <source>
        <strain evidence="10">CCMP2712</strain>
    </source>
</reference>
<comment type="function">
    <text evidence="7">Arginine methyltransferase involved in the assembly or stability of mitochondrial NADH:ubiquinone oxidoreductase complex (complex I).</text>
</comment>
<evidence type="ECO:0000256" key="7">
    <source>
        <dbReference type="RuleBase" id="RU364114"/>
    </source>
</evidence>
<keyword evidence="5 7" id="KW-0496">Mitochondrion</keyword>
<evidence type="ECO:0000256" key="3">
    <source>
        <dbReference type="ARBA" id="ARBA00022603"/>
    </source>
</evidence>
<evidence type="ECO:0000256" key="4">
    <source>
        <dbReference type="ARBA" id="ARBA00022679"/>
    </source>
</evidence>
<protein>
    <recommendedName>
        <fullName evidence="7">Protein arginine methyltransferase NDUFAF7</fullName>
        <ecNumber evidence="7">2.1.1.320</ecNumber>
    </recommendedName>
</protein>
<dbReference type="GO" id="GO:0035243">
    <property type="term" value="F:protein-arginine omega-N symmetric methyltransferase activity"/>
    <property type="evidence" value="ECO:0007669"/>
    <property type="project" value="UniProtKB-EC"/>
</dbReference>
<keyword evidence="3 7" id="KW-0489">Methyltransferase</keyword>
<dbReference type="GO" id="GO:0005739">
    <property type="term" value="C:mitochondrion"/>
    <property type="evidence" value="ECO:0007669"/>
    <property type="project" value="UniProtKB-SubCell"/>
</dbReference>
<dbReference type="eggNOG" id="ENOG502QRKD">
    <property type="taxonomic scope" value="Eukaryota"/>
</dbReference>
<dbReference type="RefSeq" id="XP_005836014.1">
    <property type="nucleotide sequence ID" value="XM_005835957.1"/>
</dbReference>